<keyword evidence="2" id="KW-1185">Reference proteome</keyword>
<gene>
    <name evidence="1" type="ORF">D7Z94_08820</name>
</gene>
<comment type="caution">
    <text evidence="1">The sequence shown here is derived from an EMBL/GenBank/DDBJ whole genome shotgun (WGS) entry which is preliminary data.</text>
</comment>
<proteinExistence type="predicted"/>
<reference evidence="1 2" key="1">
    <citation type="submission" date="2018-10" db="EMBL/GenBank/DDBJ databases">
        <title>Ulvibacterium marinum gen. nov., sp. nov., a novel marine bacterium of the family Flavobacteriaceae, isolated from a culture of the green alga Ulva prolifera.</title>
        <authorList>
            <person name="Zhang Z."/>
        </authorList>
    </citation>
    <scope>NUCLEOTIDE SEQUENCE [LARGE SCALE GENOMIC DNA]</scope>
    <source>
        <strain evidence="1 2">CCMM003</strain>
    </source>
</reference>
<dbReference type="AlphaFoldDB" id="A0A3B0C4X5"/>
<evidence type="ECO:0000313" key="1">
    <source>
        <dbReference type="EMBL" id="RKN81043.1"/>
    </source>
</evidence>
<dbReference type="EMBL" id="RBCJ01000002">
    <property type="protein sequence ID" value="RKN81043.1"/>
    <property type="molecule type" value="Genomic_DNA"/>
</dbReference>
<protein>
    <submittedName>
        <fullName evidence="1">Uncharacterized protein</fullName>
    </submittedName>
</protein>
<dbReference type="Proteomes" id="UP000276603">
    <property type="component" value="Unassembled WGS sequence"/>
</dbReference>
<name>A0A3B0C4X5_9FLAO</name>
<organism evidence="1 2">
    <name type="scientific">Ulvibacterium marinum</name>
    <dbReference type="NCBI Taxonomy" id="2419782"/>
    <lineage>
        <taxon>Bacteria</taxon>
        <taxon>Pseudomonadati</taxon>
        <taxon>Bacteroidota</taxon>
        <taxon>Flavobacteriia</taxon>
        <taxon>Flavobacteriales</taxon>
        <taxon>Flavobacteriaceae</taxon>
        <taxon>Ulvibacterium</taxon>
    </lineage>
</organism>
<sequence length="103" mass="12294">MKLVSSKNVYEILEIIRDKPELYLTSKSISSLQNFLNGYLLLMPNDINRNDDYPPFDKFKQHILNQKERFIGISNPYSSFFKLNSDGDEERAFEQFFHYLDLF</sequence>
<accession>A0A3B0C4X5</accession>
<evidence type="ECO:0000313" key="2">
    <source>
        <dbReference type="Proteomes" id="UP000276603"/>
    </source>
</evidence>